<reference evidence="4" key="1">
    <citation type="submission" date="2016-06" db="UniProtKB">
        <authorList>
            <consortium name="WormBaseParasite"/>
        </authorList>
    </citation>
    <scope>IDENTIFICATION</scope>
</reference>
<dbReference type="EMBL" id="UYRT01010167">
    <property type="protein sequence ID" value="VDK48723.1"/>
    <property type="molecule type" value="Genomic_DNA"/>
</dbReference>
<feature type="region of interest" description="Disordered" evidence="1">
    <location>
        <begin position="417"/>
        <end position="447"/>
    </location>
</feature>
<dbReference type="WBParaSite" id="GPUH_0000504801-mRNA-1">
    <property type="protein sequence ID" value="GPUH_0000504801-mRNA-1"/>
    <property type="gene ID" value="GPUH_0000504801"/>
</dbReference>
<evidence type="ECO:0000256" key="1">
    <source>
        <dbReference type="SAM" id="MobiDB-lite"/>
    </source>
</evidence>
<evidence type="ECO:0000313" key="2">
    <source>
        <dbReference type="EMBL" id="VDK48723.1"/>
    </source>
</evidence>
<dbReference type="AlphaFoldDB" id="A0A183D8K0"/>
<dbReference type="Proteomes" id="UP000271098">
    <property type="component" value="Unassembled WGS sequence"/>
</dbReference>
<proteinExistence type="predicted"/>
<keyword evidence="3" id="KW-1185">Reference proteome</keyword>
<reference evidence="2 3" key="2">
    <citation type="submission" date="2018-11" db="EMBL/GenBank/DDBJ databases">
        <authorList>
            <consortium name="Pathogen Informatics"/>
        </authorList>
    </citation>
    <scope>NUCLEOTIDE SEQUENCE [LARGE SCALE GENOMIC DNA]</scope>
</reference>
<feature type="compositionally biased region" description="Basic and acidic residues" evidence="1">
    <location>
        <begin position="426"/>
        <end position="447"/>
    </location>
</feature>
<name>A0A183D8K0_9BILA</name>
<evidence type="ECO:0000313" key="4">
    <source>
        <dbReference type="WBParaSite" id="GPUH_0000504801-mRNA-1"/>
    </source>
</evidence>
<accession>A0A183D8K0</accession>
<dbReference type="OrthoDB" id="437511at2759"/>
<organism evidence="4">
    <name type="scientific">Gongylonema pulchrum</name>
    <dbReference type="NCBI Taxonomy" id="637853"/>
    <lineage>
        <taxon>Eukaryota</taxon>
        <taxon>Metazoa</taxon>
        <taxon>Ecdysozoa</taxon>
        <taxon>Nematoda</taxon>
        <taxon>Chromadorea</taxon>
        <taxon>Rhabditida</taxon>
        <taxon>Spirurina</taxon>
        <taxon>Spiruromorpha</taxon>
        <taxon>Spiruroidea</taxon>
        <taxon>Gongylonematidae</taxon>
        <taxon>Gongylonema</taxon>
    </lineage>
</organism>
<sequence>MFSQKVEHWAESDDSGDVEFRRRITHGDICGCDSRHHRCLLSPNDVRSSSWNWRQYTDKFDRFTDYAVPDLNQLWTDNGYDVSQRSSSRKRRCRSCDRQRYCCCDCMCCNYRHGIPRRCDECWRTRDAPGYNDYLFQMAENPRSTVRIVPTTFVSSTAAASKATRFLDTRKQTYSENDNDREAYLTTYYGPFLARKIRIGDASQKIGIRSCRRVQESCSSERKYLREIQNDRPQYREIPVLEKVKSSEPAKQGTGSAAAARDHFTSLGKRTLSEFAEIPLTPVSIPRILIRADSSPSLKTVEPDVPKKLIRDTPGLQAHRRESGRDTLMEGLELLRYHKEEQERSKSILVKGKYGDVSDSDREIRAKKIPKIVAGSQDVAEKRRKFAVDESATYWSDKTREYRHELDEKRQETMKLSPDTTQTHYSLHETSAKPQTEAKKVAIDESKGSNSESKFIMEIRRAREGLRKVSKESDVIASYGGRQDTQKTSDFGGMFYNSNVYLSL</sequence>
<evidence type="ECO:0000313" key="3">
    <source>
        <dbReference type="Proteomes" id="UP000271098"/>
    </source>
</evidence>
<gene>
    <name evidence="2" type="ORF">GPUH_LOCUS5042</name>
</gene>
<protein>
    <submittedName>
        <fullName evidence="4">ARF7EP_C domain-containing protein</fullName>
    </submittedName>
</protein>